<dbReference type="GO" id="GO:0005506">
    <property type="term" value="F:iron ion binding"/>
    <property type="evidence" value="ECO:0007669"/>
    <property type="project" value="InterPro"/>
</dbReference>
<feature type="chain" id="PRO_5002742851" description="Prolyl 4-hydroxylase alpha subunit domain-containing protein" evidence="4">
    <location>
        <begin position="23"/>
        <end position="460"/>
    </location>
</feature>
<keyword evidence="7" id="KW-1185">Reference proteome</keyword>
<name>A9V671_MONBE</name>
<dbReference type="EMBL" id="CH991562">
    <property type="protein sequence ID" value="EDQ86937.1"/>
    <property type="molecule type" value="Genomic_DNA"/>
</dbReference>
<dbReference type="KEGG" id="mbr:MONBRDRAFT_27747"/>
<keyword evidence="3" id="KW-0560">Oxidoreductase</keyword>
<dbReference type="PANTHER" id="PTHR12117:SF0">
    <property type="entry name" value="PROLYL 3-HYDROXYLASE OGFOD1"/>
    <property type="match status" value="1"/>
</dbReference>
<dbReference type="GO" id="GO:0031543">
    <property type="term" value="F:peptidyl-proline dioxygenase activity"/>
    <property type="evidence" value="ECO:0000318"/>
    <property type="project" value="GO_Central"/>
</dbReference>
<evidence type="ECO:0000313" key="7">
    <source>
        <dbReference type="Proteomes" id="UP000001357"/>
    </source>
</evidence>
<dbReference type="Gene3D" id="2.60.120.620">
    <property type="entry name" value="q2cbj1_9rhob like domain"/>
    <property type="match status" value="1"/>
</dbReference>
<dbReference type="OMA" id="YITAHAN"/>
<dbReference type="InterPro" id="IPR039558">
    <property type="entry name" value="TPA1/OFD1_N"/>
</dbReference>
<accession>A9V671</accession>
<dbReference type="STRING" id="81824.A9V671"/>
<dbReference type="Pfam" id="PF13661">
    <property type="entry name" value="2OG-FeII_Oxy_4"/>
    <property type="match status" value="1"/>
</dbReference>
<proteinExistence type="predicted"/>
<dbReference type="SMART" id="SM00702">
    <property type="entry name" value="P4Hc"/>
    <property type="match status" value="1"/>
</dbReference>
<sequence length="460" mass="53159">MAQQTPFLSLCLALAITLLASARLVGAGAGGAMWNSQPVSNLRIQGANIEDVNGLYQAGPLVNGHPSFIKTLNNSSRYELFVHKGDSEHDRWWNIQKVLLKHGKIDDYGPVVYVNKVPTRNEPQPQLPRNDWQQLFGLGDFEFDDDLQVFHLPVCSDKSECQSGDDDCLNYFLRPLEEEAYFTALPSPRRILQCPDLSHWIRTIDSKEVRKLRTQFITTGIVSIPNFLRPEIFARLQDAVHQPVLSDVWQASFPRDDGMAHTIPWHVDNLELIAEWLTRQHRHRQQSIYAYSFTRTVDTIDGRLRFFYPELFGQMRDLVSSQYLHNILSQIAHHDYELSTLFISRYTSGDFLNRHSDSVETRRIAFTYHLTKEWKAEYGGLLHMMNENDWDEVIRTLVPASNTFTFFDVSEEWRVLPHFVSEIAADIATPRIAATGWMSFKSDHRPFTFWPATDAQWEVD</sequence>
<evidence type="ECO:0000256" key="3">
    <source>
        <dbReference type="ARBA" id="ARBA00023002"/>
    </source>
</evidence>
<dbReference type="GeneID" id="5893514"/>
<feature type="domain" description="Prolyl 4-hydroxylase alpha subunit" evidence="5">
    <location>
        <begin position="219"/>
        <end position="439"/>
    </location>
</feature>
<reference evidence="6 7" key="1">
    <citation type="journal article" date="2008" name="Nature">
        <title>The genome of the choanoflagellate Monosiga brevicollis and the origin of metazoans.</title>
        <authorList>
            <consortium name="JGI Sequencing"/>
            <person name="King N."/>
            <person name="Westbrook M.J."/>
            <person name="Young S.L."/>
            <person name="Kuo A."/>
            <person name="Abedin M."/>
            <person name="Chapman J."/>
            <person name="Fairclough S."/>
            <person name="Hellsten U."/>
            <person name="Isogai Y."/>
            <person name="Letunic I."/>
            <person name="Marr M."/>
            <person name="Pincus D."/>
            <person name="Putnam N."/>
            <person name="Rokas A."/>
            <person name="Wright K.J."/>
            <person name="Zuzow R."/>
            <person name="Dirks W."/>
            <person name="Good M."/>
            <person name="Goodstein D."/>
            <person name="Lemons D."/>
            <person name="Li W."/>
            <person name="Lyons J.B."/>
            <person name="Morris A."/>
            <person name="Nichols S."/>
            <person name="Richter D.J."/>
            <person name="Salamov A."/>
            <person name="Bork P."/>
            <person name="Lim W.A."/>
            <person name="Manning G."/>
            <person name="Miller W.T."/>
            <person name="McGinnis W."/>
            <person name="Shapiro H."/>
            <person name="Tjian R."/>
            <person name="Grigoriev I.V."/>
            <person name="Rokhsar D."/>
        </authorList>
    </citation>
    <scope>NUCLEOTIDE SEQUENCE [LARGE SCALE GENOMIC DNA]</scope>
    <source>
        <strain evidence="7">MX1 / ATCC 50154</strain>
    </source>
</reference>
<dbReference type="GO" id="GO:0006449">
    <property type="term" value="P:regulation of translational termination"/>
    <property type="evidence" value="ECO:0000318"/>
    <property type="project" value="GO_Central"/>
</dbReference>
<keyword evidence="2" id="KW-0223">Dioxygenase</keyword>
<dbReference type="AlphaFoldDB" id="A9V671"/>
<dbReference type="PANTHER" id="PTHR12117">
    <property type="entry name" value="HISTONE ACETYLTRANSFERASE COMPLEX"/>
    <property type="match status" value="1"/>
</dbReference>
<protein>
    <recommendedName>
        <fullName evidence="5">Prolyl 4-hydroxylase alpha subunit domain-containing protein</fullName>
    </recommendedName>
</protein>
<dbReference type="InterPro" id="IPR051842">
    <property type="entry name" value="uS12_prolyl_hydroxylase"/>
</dbReference>
<keyword evidence="4" id="KW-0732">Signal</keyword>
<dbReference type="InterPro" id="IPR006620">
    <property type="entry name" value="Pro_4_hyd_alph"/>
</dbReference>
<feature type="signal peptide" evidence="4">
    <location>
        <begin position="1"/>
        <end position="22"/>
    </location>
</feature>
<evidence type="ECO:0000259" key="5">
    <source>
        <dbReference type="SMART" id="SM00702"/>
    </source>
</evidence>
<evidence type="ECO:0000313" key="6">
    <source>
        <dbReference type="EMBL" id="EDQ86937.1"/>
    </source>
</evidence>
<organism evidence="6 7">
    <name type="scientific">Monosiga brevicollis</name>
    <name type="common">Choanoflagellate</name>
    <dbReference type="NCBI Taxonomy" id="81824"/>
    <lineage>
        <taxon>Eukaryota</taxon>
        <taxon>Choanoflagellata</taxon>
        <taxon>Craspedida</taxon>
        <taxon>Salpingoecidae</taxon>
        <taxon>Monosiga</taxon>
    </lineage>
</organism>
<comment type="cofactor">
    <cofactor evidence="1">
        <name>L-ascorbate</name>
        <dbReference type="ChEBI" id="CHEBI:38290"/>
    </cofactor>
</comment>
<evidence type="ECO:0000256" key="2">
    <source>
        <dbReference type="ARBA" id="ARBA00022964"/>
    </source>
</evidence>
<dbReference type="GO" id="GO:0005737">
    <property type="term" value="C:cytoplasm"/>
    <property type="evidence" value="ECO:0000318"/>
    <property type="project" value="GO_Central"/>
</dbReference>
<dbReference type="RefSeq" id="XP_001748176.1">
    <property type="nucleotide sequence ID" value="XM_001748124.1"/>
</dbReference>
<dbReference type="InParanoid" id="A9V671"/>
<gene>
    <name evidence="6" type="ORF">MONBRDRAFT_27747</name>
</gene>
<evidence type="ECO:0000256" key="1">
    <source>
        <dbReference type="ARBA" id="ARBA00001961"/>
    </source>
</evidence>
<evidence type="ECO:0000256" key="4">
    <source>
        <dbReference type="SAM" id="SignalP"/>
    </source>
</evidence>
<dbReference type="Proteomes" id="UP000001357">
    <property type="component" value="Unassembled WGS sequence"/>
</dbReference>
<dbReference type="GO" id="GO:0031418">
    <property type="term" value="F:L-ascorbic acid binding"/>
    <property type="evidence" value="ECO:0007669"/>
    <property type="project" value="InterPro"/>
</dbReference>